<sequence length="400" mass="43175">MTRLKDMLGEIAAQGPAIGDVADRAIGGARRHRRRLLLLPALAVVASIAVAVALARLPTTDKDMVPAMRPEVTKTITLPSRTPAALPSGAVPPALLAYTSPCELVPEPKWRDCAQWRLLTVDGRHFRVPDAIAPEIRNGMVENDGALAIAPDGRMIAYFDEAGRLLVHDLATGEVRTAFTVERAVLSTVTAHIAWAPDARRLAVGFEPLDDARPARQPAMLVDLATTRATELPGHCCVLGLGAGDALIPMYDAYANTMGSGHLRLVADDGTVRKQVSMAGVELQSVYAQSPGNTAMSPDGRRLAALIWPQGPGRVHERAPDLRIIDAHQGSMGEGRSYPQFRQAMAEARLMGWRDSSTVLVGMMWERLGIYAVRTDTGEVDQLIRFTNRPDRLSVATALL</sequence>
<evidence type="ECO:0008006" key="4">
    <source>
        <dbReference type="Google" id="ProtNLM"/>
    </source>
</evidence>
<dbReference type="InterPro" id="IPR015943">
    <property type="entry name" value="WD40/YVTN_repeat-like_dom_sf"/>
</dbReference>
<dbReference type="Gene3D" id="2.130.10.10">
    <property type="entry name" value="YVTN repeat-like/Quinoprotein amine dehydrogenase"/>
    <property type="match status" value="1"/>
</dbReference>
<keyword evidence="3" id="KW-1185">Reference proteome</keyword>
<protein>
    <recommendedName>
        <fullName evidence="4">WD40 repeat domain-containing protein</fullName>
    </recommendedName>
</protein>
<evidence type="ECO:0000256" key="1">
    <source>
        <dbReference type="SAM" id="Phobius"/>
    </source>
</evidence>
<dbReference type="InterPro" id="IPR011044">
    <property type="entry name" value="Quino_amine_DH_bsu"/>
</dbReference>
<organism evidence="2 3">
    <name type="scientific">Sphaerisporangium flaviroseum</name>
    <dbReference type="NCBI Taxonomy" id="509199"/>
    <lineage>
        <taxon>Bacteria</taxon>
        <taxon>Bacillati</taxon>
        <taxon>Actinomycetota</taxon>
        <taxon>Actinomycetes</taxon>
        <taxon>Streptosporangiales</taxon>
        <taxon>Streptosporangiaceae</taxon>
        <taxon>Sphaerisporangium</taxon>
    </lineage>
</organism>
<keyword evidence="1" id="KW-0812">Transmembrane</keyword>
<proteinExistence type="predicted"/>
<dbReference type="RefSeq" id="WP_344937125.1">
    <property type="nucleotide sequence ID" value="NZ_BAAAZR010000002.1"/>
</dbReference>
<name>A0ABP7HRV1_9ACTN</name>
<feature type="transmembrane region" description="Helical" evidence="1">
    <location>
        <begin position="36"/>
        <end position="55"/>
    </location>
</feature>
<dbReference type="Proteomes" id="UP001500888">
    <property type="component" value="Unassembled WGS sequence"/>
</dbReference>
<dbReference type="EMBL" id="BAAAZR010000002">
    <property type="protein sequence ID" value="GAA3800740.1"/>
    <property type="molecule type" value="Genomic_DNA"/>
</dbReference>
<comment type="caution">
    <text evidence="2">The sequence shown here is derived from an EMBL/GenBank/DDBJ whole genome shotgun (WGS) entry which is preliminary data.</text>
</comment>
<reference evidence="3" key="1">
    <citation type="journal article" date="2019" name="Int. J. Syst. Evol. Microbiol.">
        <title>The Global Catalogue of Microorganisms (GCM) 10K type strain sequencing project: providing services to taxonomists for standard genome sequencing and annotation.</title>
        <authorList>
            <consortium name="The Broad Institute Genomics Platform"/>
            <consortium name="The Broad Institute Genome Sequencing Center for Infectious Disease"/>
            <person name="Wu L."/>
            <person name="Ma J."/>
        </authorList>
    </citation>
    <scope>NUCLEOTIDE SEQUENCE [LARGE SCALE GENOMIC DNA]</scope>
    <source>
        <strain evidence="3">JCM 16908</strain>
    </source>
</reference>
<evidence type="ECO:0000313" key="2">
    <source>
        <dbReference type="EMBL" id="GAA3800740.1"/>
    </source>
</evidence>
<dbReference type="SUPFAM" id="SSF50969">
    <property type="entry name" value="YVTN repeat-like/Quinoprotein amine dehydrogenase"/>
    <property type="match status" value="1"/>
</dbReference>
<evidence type="ECO:0000313" key="3">
    <source>
        <dbReference type="Proteomes" id="UP001500888"/>
    </source>
</evidence>
<keyword evidence="1" id="KW-0472">Membrane</keyword>
<accession>A0ABP7HRV1</accession>
<gene>
    <name evidence="2" type="ORF">GCM10022226_20430</name>
</gene>
<keyword evidence="1" id="KW-1133">Transmembrane helix</keyword>